<dbReference type="Proteomes" id="UP001149163">
    <property type="component" value="Unassembled WGS sequence"/>
</dbReference>
<dbReference type="EMBL" id="JAPQKN010000002">
    <property type="protein sequence ID" value="KAJ5167796.1"/>
    <property type="molecule type" value="Genomic_DNA"/>
</dbReference>
<dbReference type="RefSeq" id="XP_056544257.1">
    <property type="nucleotide sequence ID" value="XM_056685515.1"/>
</dbReference>
<keyword evidence="2" id="KW-1185">Reference proteome</keyword>
<proteinExistence type="predicted"/>
<dbReference type="PANTHER" id="PTHR42085:SF2">
    <property type="entry name" value="F-BOX DOMAIN-CONTAINING PROTEIN"/>
    <property type="match status" value="1"/>
</dbReference>
<dbReference type="OrthoDB" id="62952at2759"/>
<reference evidence="1" key="1">
    <citation type="submission" date="2022-11" db="EMBL/GenBank/DDBJ databases">
        <authorList>
            <person name="Petersen C."/>
        </authorList>
    </citation>
    <scope>NUCLEOTIDE SEQUENCE</scope>
    <source>
        <strain evidence="1">IBT 26290</strain>
    </source>
</reference>
<dbReference type="AlphaFoldDB" id="A0A9W9I4K5"/>
<evidence type="ECO:0000313" key="1">
    <source>
        <dbReference type="EMBL" id="KAJ5167796.1"/>
    </source>
</evidence>
<comment type="caution">
    <text evidence="1">The sequence shown here is derived from an EMBL/GenBank/DDBJ whole genome shotgun (WGS) entry which is preliminary data.</text>
</comment>
<name>A0A9W9I4K5_9EURO</name>
<accession>A0A9W9I4K5</accession>
<dbReference type="PANTHER" id="PTHR42085">
    <property type="entry name" value="F-BOX DOMAIN-CONTAINING PROTEIN"/>
    <property type="match status" value="1"/>
</dbReference>
<dbReference type="GeneID" id="81424691"/>
<protein>
    <submittedName>
        <fullName evidence="1">Uncharacterized protein</fullName>
    </submittedName>
</protein>
<dbReference type="InterPro" id="IPR038883">
    <property type="entry name" value="AN11006-like"/>
</dbReference>
<sequence length="252" mass="29808">MATEQPRPYAANELAAHPAMLRAYNPASRPTPFGFLDLPPEIRLHIYFHILPRGETIAVNGDIHLRTHPHQDWCRNFRDNHVFTLSIQIEQECLDVLYSQNTFQLKLSHVHCSNRWVRFPEPDLLRIRHLRLVDVDVTFFEAEKPRYHHQAWDSILSNLRTLKLAFRQPRPSLLPDRGLFTFIHDPARQGEVRMWREMMILWFELLVPWLDWFGEFVGAETVVIAEECCGDETRRLIKKYMPACQDCYASNY</sequence>
<organism evidence="1 2">
    <name type="scientific">Penicillium canariense</name>
    <dbReference type="NCBI Taxonomy" id="189055"/>
    <lineage>
        <taxon>Eukaryota</taxon>
        <taxon>Fungi</taxon>
        <taxon>Dikarya</taxon>
        <taxon>Ascomycota</taxon>
        <taxon>Pezizomycotina</taxon>
        <taxon>Eurotiomycetes</taxon>
        <taxon>Eurotiomycetidae</taxon>
        <taxon>Eurotiales</taxon>
        <taxon>Aspergillaceae</taxon>
        <taxon>Penicillium</taxon>
    </lineage>
</organism>
<gene>
    <name evidence="1" type="ORF">N7482_003390</name>
</gene>
<evidence type="ECO:0000313" key="2">
    <source>
        <dbReference type="Proteomes" id="UP001149163"/>
    </source>
</evidence>
<reference evidence="1" key="2">
    <citation type="journal article" date="2023" name="IMA Fungus">
        <title>Comparative genomic study of the Penicillium genus elucidates a diverse pangenome and 15 lateral gene transfer events.</title>
        <authorList>
            <person name="Petersen C."/>
            <person name="Sorensen T."/>
            <person name="Nielsen M.R."/>
            <person name="Sondergaard T.E."/>
            <person name="Sorensen J.L."/>
            <person name="Fitzpatrick D.A."/>
            <person name="Frisvad J.C."/>
            <person name="Nielsen K.L."/>
        </authorList>
    </citation>
    <scope>NUCLEOTIDE SEQUENCE</scope>
    <source>
        <strain evidence="1">IBT 26290</strain>
    </source>
</reference>